<reference evidence="7" key="1">
    <citation type="submission" date="2020-06" db="EMBL/GenBank/DDBJ databases">
        <title>Draft genome of Bugula neritina, a colonial animal packing powerful symbionts and potential medicines.</title>
        <authorList>
            <person name="Rayko M."/>
        </authorList>
    </citation>
    <scope>NUCLEOTIDE SEQUENCE [LARGE SCALE GENOMIC DNA]</scope>
    <source>
        <strain evidence="7">Kwan_BN1</strain>
    </source>
</reference>
<dbReference type="InterPro" id="IPR013083">
    <property type="entry name" value="Znf_RING/FYVE/PHD"/>
</dbReference>
<keyword evidence="3" id="KW-0862">Zinc</keyword>
<evidence type="ECO:0000256" key="3">
    <source>
        <dbReference type="ARBA" id="ARBA00022833"/>
    </source>
</evidence>
<keyword evidence="2 4" id="KW-0863">Zinc-finger</keyword>
<keyword evidence="5" id="KW-1133">Transmembrane helix</keyword>
<accession>A0A7J7IX69</accession>
<dbReference type="Proteomes" id="UP000593567">
    <property type="component" value="Unassembled WGS sequence"/>
</dbReference>
<dbReference type="OrthoDB" id="9977870at2759"/>
<dbReference type="PROSITE" id="PS50089">
    <property type="entry name" value="ZF_RING_2"/>
    <property type="match status" value="1"/>
</dbReference>
<dbReference type="Pfam" id="PF13639">
    <property type="entry name" value="zf-RING_2"/>
    <property type="match status" value="1"/>
</dbReference>
<evidence type="ECO:0000256" key="2">
    <source>
        <dbReference type="ARBA" id="ARBA00022771"/>
    </source>
</evidence>
<dbReference type="EMBL" id="VXIV02003358">
    <property type="protein sequence ID" value="KAF6017828.1"/>
    <property type="molecule type" value="Genomic_DNA"/>
</dbReference>
<comment type="caution">
    <text evidence="7">The sequence shown here is derived from an EMBL/GenBank/DDBJ whole genome shotgun (WGS) entry which is preliminary data.</text>
</comment>
<dbReference type="PROSITE" id="PS00518">
    <property type="entry name" value="ZF_RING_1"/>
    <property type="match status" value="1"/>
</dbReference>
<feature type="domain" description="RING-type" evidence="6">
    <location>
        <begin position="16"/>
        <end position="58"/>
    </location>
</feature>
<evidence type="ECO:0000313" key="7">
    <source>
        <dbReference type="EMBL" id="KAF6017828.1"/>
    </source>
</evidence>
<sequence length="510" mass="59246">MDSEKLKTLKERFLLCQICEEDAPFRSELRSLPCQHNMCGKCMKEMVKKRRVVCPFCRKEFHLPKTGKFPLFRYAAELAEFLDTQNDQQAKPREFKPKRAEKIQAAFLSELDYCGQEGSWFCWGKHRTLYSNTHPEGSLNEGMYSINILNGNVQSFAHQQSWYSKAIFLDDELYVFNHTKKYIEVYRDELLVRKWCVQGVARCCLMVKNPFRGILFVGITDFNRLFPQHFDSTGHATFCIFNGFIEIIKRFLRITPFGCVHSYKNSIWMHVDDSIWQVPVEEEANYMCYDLPIEKFKIPDRCIRSCSWGEEAIIFDTMFSNSLLVLDLSRVNCKSACTVKAYHPGKLKHTLERANAAVMEEFKISSNPTTGFFYLRRIAASPDNFLAVYENIGSLNVYQLVSNKAEKSTPVQLRINAEPKPGPNYSTFRQKIHRTYLEVKQYIDETYTELAKIIFTFLLIIVILYCFDNSGRIANKMLRALCNNGMLSQSSYGWSNLYITVCRYQASTSG</sequence>
<evidence type="ECO:0000259" key="6">
    <source>
        <dbReference type="PROSITE" id="PS50089"/>
    </source>
</evidence>
<dbReference type="Gene3D" id="3.30.40.10">
    <property type="entry name" value="Zinc/RING finger domain, C3HC4 (zinc finger)"/>
    <property type="match status" value="1"/>
</dbReference>
<dbReference type="InterPro" id="IPR017907">
    <property type="entry name" value="Znf_RING_CS"/>
</dbReference>
<protein>
    <recommendedName>
        <fullName evidence="6">RING-type domain-containing protein</fullName>
    </recommendedName>
</protein>
<dbReference type="AlphaFoldDB" id="A0A7J7IX69"/>
<keyword evidence="5" id="KW-0472">Membrane</keyword>
<gene>
    <name evidence="7" type="ORF">EB796_023872</name>
</gene>
<feature type="transmembrane region" description="Helical" evidence="5">
    <location>
        <begin position="450"/>
        <end position="467"/>
    </location>
</feature>
<keyword evidence="8" id="KW-1185">Reference proteome</keyword>
<name>A0A7J7IX69_BUGNE</name>
<evidence type="ECO:0000256" key="1">
    <source>
        <dbReference type="ARBA" id="ARBA00022723"/>
    </source>
</evidence>
<keyword evidence="5" id="KW-0812">Transmembrane</keyword>
<dbReference type="InterPro" id="IPR001841">
    <property type="entry name" value="Znf_RING"/>
</dbReference>
<proteinExistence type="predicted"/>
<evidence type="ECO:0000256" key="5">
    <source>
        <dbReference type="SAM" id="Phobius"/>
    </source>
</evidence>
<dbReference type="SMART" id="SM00184">
    <property type="entry name" value="RING"/>
    <property type="match status" value="1"/>
</dbReference>
<organism evidence="7 8">
    <name type="scientific">Bugula neritina</name>
    <name type="common">Brown bryozoan</name>
    <name type="synonym">Sertularia neritina</name>
    <dbReference type="NCBI Taxonomy" id="10212"/>
    <lineage>
        <taxon>Eukaryota</taxon>
        <taxon>Metazoa</taxon>
        <taxon>Spiralia</taxon>
        <taxon>Lophotrochozoa</taxon>
        <taxon>Bryozoa</taxon>
        <taxon>Gymnolaemata</taxon>
        <taxon>Cheilostomatida</taxon>
        <taxon>Flustrina</taxon>
        <taxon>Buguloidea</taxon>
        <taxon>Bugulidae</taxon>
        <taxon>Bugula</taxon>
    </lineage>
</organism>
<dbReference type="GO" id="GO:0008270">
    <property type="term" value="F:zinc ion binding"/>
    <property type="evidence" value="ECO:0007669"/>
    <property type="project" value="UniProtKB-KW"/>
</dbReference>
<keyword evidence="1" id="KW-0479">Metal-binding</keyword>
<dbReference type="SUPFAM" id="SSF57850">
    <property type="entry name" value="RING/U-box"/>
    <property type="match status" value="1"/>
</dbReference>
<evidence type="ECO:0000256" key="4">
    <source>
        <dbReference type="PROSITE-ProRule" id="PRU00175"/>
    </source>
</evidence>
<evidence type="ECO:0000313" key="8">
    <source>
        <dbReference type="Proteomes" id="UP000593567"/>
    </source>
</evidence>